<gene>
    <name evidence="1" type="ORF">UT17_C0003G0167</name>
</gene>
<evidence type="ECO:0000313" key="2">
    <source>
        <dbReference type="Proteomes" id="UP000034774"/>
    </source>
</evidence>
<evidence type="ECO:0000313" key="1">
    <source>
        <dbReference type="EMBL" id="KKQ92144.1"/>
    </source>
</evidence>
<dbReference type="STRING" id="1618572.UT17_C0003G0167"/>
<accession>A0A0G0P233</accession>
<dbReference type="EMBL" id="LBVU01000003">
    <property type="protein sequence ID" value="KKQ92144.1"/>
    <property type="molecule type" value="Genomic_DNA"/>
</dbReference>
<protein>
    <submittedName>
        <fullName evidence="1">Uncharacterized protein</fullName>
    </submittedName>
</protein>
<dbReference type="Proteomes" id="UP000034774">
    <property type="component" value="Unassembled WGS sequence"/>
</dbReference>
<reference evidence="1 2" key="1">
    <citation type="journal article" date="2015" name="Nature">
        <title>rRNA introns, odd ribosomes, and small enigmatic genomes across a large radiation of phyla.</title>
        <authorList>
            <person name="Brown C.T."/>
            <person name="Hug L.A."/>
            <person name="Thomas B.C."/>
            <person name="Sharon I."/>
            <person name="Castelle C.J."/>
            <person name="Singh A."/>
            <person name="Wilkins M.J."/>
            <person name="Williams K.H."/>
            <person name="Banfield J.F."/>
        </authorList>
    </citation>
    <scope>NUCLEOTIDE SEQUENCE [LARGE SCALE GENOMIC DNA]</scope>
</reference>
<comment type="caution">
    <text evidence="1">The sequence shown here is derived from an EMBL/GenBank/DDBJ whole genome shotgun (WGS) entry which is preliminary data.</text>
</comment>
<proteinExistence type="predicted"/>
<organism evidence="1 2">
    <name type="scientific">Candidatus Woesebacteria bacterium GW2011_GWB1_39_10</name>
    <dbReference type="NCBI Taxonomy" id="1618572"/>
    <lineage>
        <taxon>Bacteria</taxon>
        <taxon>Candidatus Woeseibacteriota</taxon>
    </lineage>
</organism>
<sequence>MLPQLGSFWKKRFPLKAQGRNLPKSQQLRQMERKTSLEQEPIVILRKDGHKKEGQSEEEIL</sequence>
<dbReference type="AlphaFoldDB" id="A0A0G0P233"/>
<name>A0A0G0P233_9BACT</name>